<dbReference type="EMBL" id="CABVHW010000015">
    <property type="protein sequence ID" value="VVO19817.1"/>
    <property type="molecule type" value="Genomic_DNA"/>
</dbReference>
<sequence length="205" mass="22361">MNRFLSPPTSAALSCERSQSGLLGGGYRPFAGESASSFYMPLQNFAGTYETDDYSAALYIVNLLLSKDAELSPEEYKNFVIQLRGYLKTLKASANVPAEALNSLQQMAEHIPEIGPLMFSLGNLPGTIASASGAVMAAAKSRKVTDLLELTTEQKNKLHSWANTRGAPGSRSARKTFKNNITIIQRDGKSFFKILLPLLRSTTKY</sequence>
<reference evidence="1 2" key="1">
    <citation type="submission" date="2019-09" db="EMBL/GenBank/DDBJ databases">
        <authorList>
            <person name="Chandra G."/>
            <person name="Truman W A."/>
        </authorList>
    </citation>
    <scope>NUCLEOTIDE SEQUENCE [LARGE SCALE GENOMIC DNA]</scope>
    <source>
        <strain evidence="1">PS710</strain>
    </source>
</reference>
<evidence type="ECO:0000313" key="2">
    <source>
        <dbReference type="Proteomes" id="UP000381093"/>
    </source>
</evidence>
<dbReference type="RefSeq" id="WP_224794306.1">
    <property type="nucleotide sequence ID" value="NZ_CABVHW010000015.1"/>
</dbReference>
<dbReference type="Proteomes" id="UP000381093">
    <property type="component" value="Unassembled WGS sequence"/>
</dbReference>
<gene>
    <name evidence="1" type="ORF">PS710_04148</name>
</gene>
<name>A0A5E7DQS8_PSEFL</name>
<dbReference type="PROSITE" id="PS51257">
    <property type="entry name" value="PROKAR_LIPOPROTEIN"/>
    <property type="match status" value="1"/>
</dbReference>
<protein>
    <submittedName>
        <fullName evidence="1">Uncharacterized protein</fullName>
    </submittedName>
</protein>
<accession>A0A5E7DQS8</accession>
<evidence type="ECO:0000313" key="1">
    <source>
        <dbReference type="EMBL" id="VVO19817.1"/>
    </source>
</evidence>
<dbReference type="AlphaFoldDB" id="A0A5E7DQS8"/>
<organism evidence="1 2">
    <name type="scientific">Pseudomonas fluorescens</name>
    <dbReference type="NCBI Taxonomy" id="294"/>
    <lineage>
        <taxon>Bacteria</taxon>
        <taxon>Pseudomonadati</taxon>
        <taxon>Pseudomonadota</taxon>
        <taxon>Gammaproteobacteria</taxon>
        <taxon>Pseudomonadales</taxon>
        <taxon>Pseudomonadaceae</taxon>
        <taxon>Pseudomonas</taxon>
    </lineage>
</organism>
<proteinExistence type="predicted"/>